<dbReference type="GO" id="GO:0016020">
    <property type="term" value="C:membrane"/>
    <property type="evidence" value="ECO:0007669"/>
    <property type="project" value="UniProtKB-SubCell"/>
</dbReference>
<comment type="similarity">
    <text evidence="3 10">Belongs to the cytochrome P450 family.</text>
</comment>
<keyword evidence="11" id="KW-1133">Transmembrane helix</keyword>
<keyword evidence="6 10" id="KW-0560">Oxidoreductase</keyword>
<dbReference type="PRINTS" id="PR00463">
    <property type="entry name" value="EP450I"/>
</dbReference>
<proteinExistence type="inferred from homology"/>
<dbReference type="GO" id="GO:0020037">
    <property type="term" value="F:heme binding"/>
    <property type="evidence" value="ECO:0007669"/>
    <property type="project" value="InterPro"/>
</dbReference>
<keyword evidence="8 10" id="KW-0503">Monooxygenase</keyword>
<evidence type="ECO:0000256" key="5">
    <source>
        <dbReference type="ARBA" id="ARBA00022723"/>
    </source>
</evidence>
<dbReference type="GO" id="GO:0005506">
    <property type="term" value="F:iron ion binding"/>
    <property type="evidence" value="ECO:0007669"/>
    <property type="project" value="InterPro"/>
</dbReference>
<comment type="caution">
    <text evidence="12">The sequence shown here is derived from an EMBL/GenBank/DDBJ whole genome shotgun (WGS) entry which is preliminary data.</text>
</comment>
<dbReference type="PANTHER" id="PTHR47950:SF49">
    <property type="entry name" value="CYTOCHROME P450"/>
    <property type="match status" value="1"/>
</dbReference>
<keyword evidence="11" id="KW-0472">Membrane</keyword>
<evidence type="ECO:0000256" key="6">
    <source>
        <dbReference type="ARBA" id="ARBA00023002"/>
    </source>
</evidence>
<name>A0AAD4ILM9_PERFH</name>
<keyword evidence="11" id="KW-0812">Transmembrane</keyword>
<dbReference type="InterPro" id="IPR002401">
    <property type="entry name" value="Cyt_P450_E_grp-I"/>
</dbReference>
<dbReference type="InterPro" id="IPR001128">
    <property type="entry name" value="Cyt_P450"/>
</dbReference>
<evidence type="ECO:0000256" key="1">
    <source>
        <dbReference type="ARBA" id="ARBA00001971"/>
    </source>
</evidence>
<evidence type="ECO:0000313" key="13">
    <source>
        <dbReference type="Proteomes" id="UP001190926"/>
    </source>
</evidence>
<protein>
    <recommendedName>
        <fullName evidence="14">Cytochrome P450</fullName>
    </recommendedName>
</protein>
<dbReference type="SUPFAM" id="SSF48264">
    <property type="entry name" value="Cytochrome P450"/>
    <property type="match status" value="1"/>
</dbReference>
<sequence length="492" mass="54834">MAQSFDSQEIVMIIFFLALPLLFIIFKKSLIKHQSDDPPLPPGPKSWPILSTINHLLHPKTDHISLSHLSQTYGPLMHINLGSQHLIVASSPAAALEVLKANDRVLSGRYAPASLPKTPAQTDTLSFWADSTSAHWKNLRTVCRAELFTGKALERSARVRAEKAAEMVAEVMVKSKEGGGVAVDVEKMVFETVVNMSSNAYFSKDVDVAQFAEMLRGIGEIFTAINLSDLYPFLGVLDLQGLRRKYMGISMKMWELWKPILEERRERMDLRHNDFLDTLIARGFGDEQINHLLEDLFTGGIHTTTAVIKKTMIELLTTPTAMAKLKEELSAAAIFDGQDSIPDLEKLPYLSACIKETLRLHPPAPLMLGHRAYAACRVMNHTVPKNAQVLVNVWAIGRDPAVWEAPLEYRPERFVSGGADFKGNDFELLAFGAGRRICPGMSAAVKMVDVVVASLLSFFDWSAPHHLHLHQLWNRETSQFNAPLLLIPTPTK</sequence>
<evidence type="ECO:0000256" key="11">
    <source>
        <dbReference type="SAM" id="Phobius"/>
    </source>
</evidence>
<gene>
    <name evidence="12" type="ORF">C2S53_020640</name>
</gene>
<dbReference type="Gene3D" id="1.10.630.10">
    <property type="entry name" value="Cytochrome P450"/>
    <property type="match status" value="1"/>
</dbReference>
<dbReference type="PRINTS" id="PR00385">
    <property type="entry name" value="P450"/>
</dbReference>
<keyword evidence="13" id="KW-1185">Reference proteome</keyword>
<comment type="cofactor">
    <cofactor evidence="1 9">
        <name>heme</name>
        <dbReference type="ChEBI" id="CHEBI:30413"/>
    </cofactor>
</comment>
<comment type="subcellular location">
    <subcellularLocation>
        <location evidence="2">Membrane</location>
        <topology evidence="2">Single-pass membrane protein</topology>
    </subcellularLocation>
</comment>
<evidence type="ECO:0000256" key="2">
    <source>
        <dbReference type="ARBA" id="ARBA00004167"/>
    </source>
</evidence>
<dbReference type="GO" id="GO:0016705">
    <property type="term" value="F:oxidoreductase activity, acting on paired donors, with incorporation or reduction of molecular oxygen"/>
    <property type="evidence" value="ECO:0007669"/>
    <property type="project" value="InterPro"/>
</dbReference>
<evidence type="ECO:0000256" key="9">
    <source>
        <dbReference type="PIRSR" id="PIRSR602401-1"/>
    </source>
</evidence>
<reference evidence="12 13" key="1">
    <citation type="journal article" date="2021" name="Nat. Commun.">
        <title>Incipient diploidization of the medicinal plant Perilla within 10,000 years.</title>
        <authorList>
            <person name="Zhang Y."/>
            <person name="Shen Q."/>
            <person name="Leng L."/>
            <person name="Zhang D."/>
            <person name="Chen S."/>
            <person name="Shi Y."/>
            <person name="Ning Z."/>
            <person name="Chen S."/>
        </authorList>
    </citation>
    <scope>NUCLEOTIDE SEQUENCE [LARGE SCALE GENOMIC DNA]</scope>
    <source>
        <strain evidence="13">cv. PC099</strain>
    </source>
</reference>
<dbReference type="PROSITE" id="PS00086">
    <property type="entry name" value="CYTOCHROME_P450"/>
    <property type="match status" value="1"/>
</dbReference>
<dbReference type="InterPro" id="IPR017972">
    <property type="entry name" value="Cyt_P450_CS"/>
</dbReference>
<keyword evidence="7 9" id="KW-0408">Iron</keyword>
<keyword evidence="4 9" id="KW-0349">Heme</keyword>
<organism evidence="12 13">
    <name type="scientific">Perilla frutescens var. hirtella</name>
    <name type="common">Perilla citriodora</name>
    <name type="synonym">Perilla setoyensis</name>
    <dbReference type="NCBI Taxonomy" id="608512"/>
    <lineage>
        <taxon>Eukaryota</taxon>
        <taxon>Viridiplantae</taxon>
        <taxon>Streptophyta</taxon>
        <taxon>Embryophyta</taxon>
        <taxon>Tracheophyta</taxon>
        <taxon>Spermatophyta</taxon>
        <taxon>Magnoliopsida</taxon>
        <taxon>eudicotyledons</taxon>
        <taxon>Gunneridae</taxon>
        <taxon>Pentapetalae</taxon>
        <taxon>asterids</taxon>
        <taxon>lamiids</taxon>
        <taxon>Lamiales</taxon>
        <taxon>Lamiaceae</taxon>
        <taxon>Nepetoideae</taxon>
        <taxon>Elsholtzieae</taxon>
        <taxon>Perilla</taxon>
    </lineage>
</organism>
<dbReference type="GO" id="GO:0004497">
    <property type="term" value="F:monooxygenase activity"/>
    <property type="evidence" value="ECO:0007669"/>
    <property type="project" value="UniProtKB-KW"/>
</dbReference>
<feature type="binding site" description="axial binding residue" evidence="9">
    <location>
        <position position="438"/>
    </location>
    <ligand>
        <name>heme</name>
        <dbReference type="ChEBI" id="CHEBI:30413"/>
    </ligand>
    <ligandPart>
        <name>Fe</name>
        <dbReference type="ChEBI" id="CHEBI:18248"/>
    </ligandPart>
</feature>
<keyword evidence="5 9" id="KW-0479">Metal-binding</keyword>
<dbReference type="AlphaFoldDB" id="A0AAD4ILM9"/>
<evidence type="ECO:0008006" key="14">
    <source>
        <dbReference type="Google" id="ProtNLM"/>
    </source>
</evidence>
<evidence type="ECO:0000256" key="7">
    <source>
        <dbReference type="ARBA" id="ARBA00023004"/>
    </source>
</evidence>
<dbReference type="PANTHER" id="PTHR47950">
    <property type="entry name" value="CYTOCHROME P450, FAMILY 76, SUBFAMILY C, POLYPEPTIDE 5-RELATED"/>
    <property type="match status" value="1"/>
</dbReference>
<dbReference type="InterPro" id="IPR036396">
    <property type="entry name" value="Cyt_P450_sf"/>
</dbReference>
<dbReference type="Proteomes" id="UP001190926">
    <property type="component" value="Unassembled WGS sequence"/>
</dbReference>
<evidence type="ECO:0000256" key="8">
    <source>
        <dbReference type="ARBA" id="ARBA00023033"/>
    </source>
</evidence>
<evidence type="ECO:0000256" key="4">
    <source>
        <dbReference type="ARBA" id="ARBA00022617"/>
    </source>
</evidence>
<dbReference type="Pfam" id="PF00067">
    <property type="entry name" value="p450"/>
    <property type="match status" value="1"/>
</dbReference>
<evidence type="ECO:0000256" key="3">
    <source>
        <dbReference type="ARBA" id="ARBA00010617"/>
    </source>
</evidence>
<evidence type="ECO:0000256" key="10">
    <source>
        <dbReference type="RuleBase" id="RU000461"/>
    </source>
</evidence>
<evidence type="ECO:0000313" key="12">
    <source>
        <dbReference type="EMBL" id="KAH6754756.1"/>
    </source>
</evidence>
<dbReference type="EMBL" id="SDAM02029829">
    <property type="protein sequence ID" value="KAH6754756.1"/>
    <property type="molecule type" value="Genomic_DNA"/>
</dbReference>
<feature type="transmembrane region" description="Helical" evidence="11">
    <location>
        <begin position="9"/>
        <end position="26"/>
    </location>
</feature>
<accession>A0AAD4ILM9</accession>